<evidence type="ECO:0000313" key="4">
    <source>
        <dbReference type="EMBL" id="VAW06903.1"/>
    </source>
</evidence>
<organism evidence="4">
    <name type="scientific">hydrothermal vent metagenome</name>
    <dbReference type="NCBI Taxonomy" id="652676"/>
    <lineage>
        <taxon>unclassified sequences</taxon>
        <taxon>metagenomes</taxon>
        <taxon>ecological metagenomes</taxon>
    </lineage>
</organism>
<gene>
    <name evidence="4" type="ORF">MNBD_ACTINO01-2625</name>
</gene>
<reference evidence="4" key="1">
    <citation type="submission" date="2018-06" db="EMBL/GenBank/DDBJ databases">
        <authorList>
            <person name="Zhirakovskaya E."/>
        </authorList>
    </citation>
    <scope>NUCLEOTIDE SEQUENCE</scope>
</reference>
<dbReference type="InterPro" id="IPR024727">
    <property type="entry name" value="NAD_Glu_DH_N_ACT1"/>
</dbReference>
<dbReference type="Pfam" id="PF21073">
    <property type="entry name" value="GDH_HM1"/>
    <property type="match status" value="1"/>
</dbReference>
<proteinExistence type="predicted"/>
<feature type="non-terminal residue" evidence="4">
    <location>
        <position position="626"/>
    </location>
</feature>
<dbReference type="GO" id="GO:0004352">
    <property type="term" value="F:glutamate dehydrogenase (NAD+) activity"/>
    <property type="evidence" value="ECO:0007669"/>
    <property type="project" value="UniProtKB-EC"/>
</dbReference>
<dbReference type="PANTHER" id="PTHR43403:SF1">
    <property type="entry name" value="NAD-SPECIFIC GLUTAMATE DEHYDROGENASE"/>
    <property type="match status" value="1"/>
</dbReference>
<dbReference type="EMBL" id="UOEI01000495">
    <property type="protein sequence ID" value="VAW06903.1"/>
    <property type="molecule type" value="Genomic_DNA"/>
</dbReference>
<dbReference type="PANTHER" id="PTHR43403">
    <property type="entry name" value="NAD-SPECIFIC GLUTAMATE DEHYDROGENASE"/>
    <property type="match status" value="1"/>
</dbReference>
<dbReference type="InterPro" id="IPR049064">
    <property type="entry name" value="NAD_Glu_DH_ACT3"/>
</dbReference>
<dbReference type="Pfam" id="PF21076">
    <property type="entry name" value="GDH_ACT2"/>
    <property type="match status" value="1"/>
</dbReference>
<dbReference type="Pfam" id="PF21077">
    <property type="entry name" value="GDH_ACT3"/>
    <property type="match status" value="1"/>
</dbReference>
<dbReference type="InterPro" id="IPR049059">
    <property type="entry name" value="NAD_Glu_DH_HM1"/>
</dbReference>
<dbReference type="GO" id="GO:0004069">
    <property type="term" value="F:L-aspartate:2-oxoglutarate aminotransferase activity"/>
    <property type="evidence" value="ECO:0007669"/>
    <property type="project" value="InterPro"/>
</dbReference>
<dbReference type="InterPro" id="IPR049062">
    <property type="entry name" value="NAD_Glu_DH_ACT2"/>
</dbReference>
<dbReference type="Pfam" id="PF21075">
    <property type="entry name" value="GDH_ACT1"/>
    <property type="match status" value="1"/>
</dbReference>
<evidence type="ECO:0000259" key="2">
    <source>
        <dbReference type="Pfam" id="PF21076"/>
    </source>
</evidence>
<evidence type="ECO:0000259" key="1">
    <source>
        <dbReference type="Pfam" id="PF21075"/>
    </source>
</evidence>
<dbReference type="InterPro" id="IPR007780">
    <property type="entry name" value="NAD_Glu_DH_bac"/>
</dbReference>
<keyword evidence="4" id="KW-0560">Oxidoreductase</keyword>
<name>A0A3B0SS44_9ZZZZ</name>
<feature type="domain" description="NAD-glutamate dehydrogenase ACT2" evidence="2">
    <location>
        <begin position="409"/>
        <end position="498"/>
    </location>
</feature>
<accession>A0A3B0SS44</accession>
<dbReference type="AlphaFoldDB" id="A0A3B0SS44"/>
<sequence length="626" mass="69570">MTGLDGGDTPNVSVVERLIASIPSDLPPERRAMLATFSGMYLKRLPDVEVPDLPIKQLLAEISHLLDFVDAREPGSPAIRVFNPNEECCGYSAPGTVVQVVSDDGPFLVDSITAVVARSGAGVVRHLHPVVGTVRGTDGRLVEITKARGADRRESIQHFELDRILPDEAARGVEEEISRVLADVAVTVGDFSAMRGAVEEMIKTAKSSTHHYPYEEVAETVDFLTWLLDDNFVLLGYRRYDIVESDEGPSVQPNVSTGLGLLSRGDNGNGVGPVLLSDLPPNLRERYLGGDLLVITKTNRHATVHRDARMDYVGMRQIDESGTMIAELRLIGLFTSKAYIAPAREIPVLRRKLQQVLEIQDVIEGSHDYKSIIQLFETFPKDDLFAMPVDALSEMLGDLVETEDTRSVRLFVRRDVLQRFVSVLVTVPRDRFNVNLRRQLQSLFLERFGGSTVDYRLSLGESGDARIHFSVWTQPGAPLIVDLQQLENEVVALARNWDDRVLDELEPHVGEAEARRLRDEWTDDFPEYYRASTAIDLVAGDIIALDRLASSDNDLIVDLQNEGSGIKAPIAHEKLTRITVYRKSGKLNLSIVMPLMEHLGLIVVEEVPTRLKDAGETFIHDFGVLT</sequence>
<dbReference type="GO" id="GO:0006538">
    <property type="term" value="P:L-glutamate catabolic process"/>
    <property type="evidence" value="ECO:0007669"/>
    <property type="project" value="InterPro"/>
</dbReference>
<protein>
    <submittedName>
        <fullName evidence="4">NAD-specific glutamate dehydrogenase, large form</fullName>
        <ecNumber evidence="4">1.4.1.2</ecNumber>
    </submittedName>
</protein>
<evidence type="ECO:0000259" key="3">
    <source>
        <dbReference type="Pfam" id="PF21077"/>
    </source>
</evidence>
<feature type="domain" description="NAD-glutamate dehydrogenase ACT3" evidence="3">
    <location>
        <begin position="572"/>
        <end position="624"/>
    </location>
</feature>
<feature type="domain" description="NAD-glutamate dehydrogenase N-terminal ACT1" evidence="1">
    <location>
        <begin position="38"/>
        <end position="176"/>
    </location>
</feature>
<dbReference type="EC" id="1.4.1.2" evidence="4"/>